<feature type="domain" description="Transketolase N-terminal" evidence="4">
    <location>
        <begin position="17"/>
        <end position="268"/>
    </location>
</feature>
<sequence length="280" mass="30465">MNTQQLTDLTTQVRRDILRMVHKVNSGHPGGSLGCAEFLVCLYNEVMDFKLPFSMEGKDEDLFFLSNGHISPVLYSVLARRGFFPVEELNTFRLLNSRLQGHPTPHEGLEGIRVASGSLGQGLSVAIGAALAKKLNGDKHLVYTLHGDGELQEGQIWEAAMYAGGKGVDNLIATVDYNQKQIDGPTDKVLPLGNLRAKWEAFGWQVIDIEKGNDISAILKGLAEAKALTGKGKPVCILLHTEMGNGVDFMMGTHAWHGKAPNDEQLAKALAQNAETLGDY</sequence>
<dbReference type="RefSeq" id="WP_208057766.1">
    <property type="nucleotide sequence ID" value="NZ_JAGDYP010000001.1"/>
</dbReference>
<dbReference type="PANTHER" id="PTHR47514:SF1">
    <property type="entry name" value="TRANSKETOLASE N-TERMINAL SECTION-RELATED"/>
    <property type="match status" value="1"/>
</dbReference>
<dbReference type="InterPro" id="IPR005474">
    <property type="entry name" value="Transketolase_N"/>
</dbReference>
<dbReference type="Pfam" id="PF00456">
    <property type="entry name" value="Transketolase_N"/>
    <property type="match status" value="1"/>
</dbReference>
<comment type="cofactor">
    <cofactor evidence="1">
        <name>thiamine diphosphate</name>
        <dbReference type="ChEBI" id="CHEBI:58937"/>
    </cofactor>
</comment>
<dbReference type="Proteomes" id="UP000681610">
    <property type="component" value="Unassembled WGS sequence"/>
</dbReference>
<comment type="similarity">
    <text evidence="2">Belongs to the transketolase family.</text>
</comment>
<evidence type="ECO:0000313" key="6">
    <source>
        <dbReference type="Proteomes" id="UP000681610"/>
    </source>
</evidence>
<protein>
    <submittedName>
        <fullName evidence="5">Transketolase</fullName>
    </submittedName>
</protein>
<keyword evidence="3" id="KW-0786">Thiamine pyrophosphate</keyword>
<dbReference type="Gene3D" id="3.40.50.970">
    <property type="match status" value="1"/>
</dbReference>
<comment type="caution">
    <text evidence="5">The sequence shown here is derived from an EMBL/GenBank/DDBJ whole genome shotgun (WGS) entry which is preliminary data.</text>
</comment>
<name>A0ABS3PV82_9FLAO</name>
<accession>A0ABS3PV82</accession>
<dbReference type="CDD" id="cd02012">
    <property type="entry name" value="TPP_TK"/>
    <property type="match status" value="1"/>
</dbReference>
<dbReference type="EMBL" id="JAGDYP010000001">
    <property type="protein sequence ID" value="MBO1883152.1"/>
    <property type="molecule type" value="Genomic_DNA"/>
</dbReference>
<organism evidence="5 6">
    <name type="scientific">Capnocytophaga bilenii</name>
    <dbReference type="NCBI Taxonomy" id="2819369"/>
    <lineage>
        <taxon>Bacteria</taxon>
        <taxon>Pseudomonadati</taxon>
        <taxon>Bacteroidota</taxon>
        <taxon>Flavobacteriia</taxon>
        <taxon>Flavobacteriales</taxon>
        <taxon>Flavobacteriaceae</taxon>
        <taxon>Capnocytophaga</taxon>
    </lineage>
</organism>
<dbReference type="PANTHER" id="PTHR47514">
    <property type="entry name" value="TRANSKETOLASE N-TERMINAL SECTION-RELATED"/>
    <property type="match status" value="1"/>
</dbReference>
<evidence type="ECO:0000256" key="1">
    <source>
        <dbReference type="ARBA" id="ARBA00001964"/>
    </source>
</evidence>
<dbReference type="InterPro" id="IPR029061">
    <property type="entry name" value="THDP-binding"/>
</dbReference>
<dbReference type="SUPFAM" id="SSF52518">
    <property type="entry name" value="Thiamin diphosphate-binding fold (THDP-binding)"/>
    <property type="match status" value="1"/>
</dbReference>
<proteinExistence type="inferred from homology"/>
<keyword evidence="6" id="KW-1185">Reference proteome</keyword>
<evidence type="ECO:0000256" key="3">
    <source>
        <dbReference type="ARBA" id="ARBA00023052"/>
    </source>
</evidence>
<gene>
    <name evidence="5" type="ORF">J4N46_01600</name>
</gene>
<evidence type="ECO:0000313" key="5">
    <source>
        <dbReference type="EMBL" id="MBO1883152.1"/>
    </source>
</evidence>
<evidence type="ECO:0000259" key="4">
    <source>
        <dbReference type="Pfam" id="PF00456"/>
    </source>
</evidence>
<evidence type="ECO:0000256" key="2">
    <source>
        <dbReference type="ARBA" id="ARBA00007131"/>
    </source>
</evidence>
<reference evidence="5 6" key="1">
    <citation type="submission" date="2021-03" db="EMBL/GenBank/DDBJ databases">
        <title>Isolation and description of Capnocytophaga bilenii sp. nov., a novel Capnocytophaga species, isolated from a gingivitis subject.</title>
        <authorList>
            <person name="Antezack A."/>
            <person name="Monnet-Corti V."/>
            <person name="La Scola B."/>
        </authorList>
    </citation>
    <scope>NUCLEOTIDE SEQUENCE [LARGE SCALE GENOMIC DNA]</scope>
    <source>
        <strain evidence="5 6">Marseille-Q4570</strain>
    </source>
</reference>